<accession>A0A3N5CRU2</accession>
<gene>
    <name evidence="2" type="ORF">EG799_05140</name>
</gene>
<evidence type="ECO:0000313" key="3">
    <source>
        <dbReference type="Proteomes" id="UP000275232"/>
    </source>
</evidence>
<keyword evidence="1" id="KW-1133">Transmembrane helix</keyword>
<name>A0A3N5CRU2_9SPHN</name>
<organism evidence="2 3">
    <name type="scientific">Aurantiacibacter spongiae</name>
    <dbReference type="NCBI Taxonomy" id="2488860"/>
    <lineage>
        <taxon>Bacteria</taxon>
        <taxon>Pseudomonadati</taxon>
        <taxon>Pseudomonadota</taxon>
        <taxon>Alphaproteobacteria</taxon>
        <taxon>Sphingomonadales</taxon>
        <taxon>Erythrobacteraceae</taxon>
        <taxon>Aurantiacibacter</taxon>
    </lineage>
</organism>
<feature type="transmembrane region" description="Helical" evidence="1">
    <location>
        <begin position="69"/>
        <end position="92"/>
    </location>
</feature>
<keyword evidence="3" id="KW-1185">Reference proteome</keyword>
<feature type="transmembrane region" description="Helical" evidence="1">
    <location>
        <begin position="33"/>
        <end position="57"/>
    </location>
</feature>
<evidence type="ECO:0000313" key="2">
    <source>
        <dbReference type="EMBL" id="RPF71066.1"/>
    </source>
</evidence>
<proteinExistence type="predicted"/>
<evidence type="ECO:0000256" key="1">
    <source>
        <dbReference type="SAM" id="Phobius"/>
    </source>
</evidence>
<dbReference type="Proteomes" id="UP000275232">
    <property type="component" value="Unassembled WGS sequence"/>
</dbReference>
<protein>
    <submittedName>
        <fullName evidence="2">Uncharacterized protein</fullName>
    </submittedName>
</protein>
<reference evidence="2 3" key="1">
    <citation type="submission" date="2018-11" db="EMBL/GenBank/DDBJ databases">
        <title>Erythrobacter spongiae sp. nov., isolated from a marine sponge.</title>
        <authorList>
            <person name="Zhuang L."/>
            <person name="Luo L."/>
        </authorList>
    </citation>
    <scope>NUCLEOTIDE SEQUENCE [LARGE SCALE GENOMIC DNA]</scope>
    <source>
        <strain evidence="2 3">HN-E23</strain>
    </source>
</reference>
<comment type="caution">
    <text evidence="2">The sequence shown here is derived from an EMBL/GenBank/DDBJ whole genome shotgun (WGS) entry which is preliminary data.</text>
</comment>
<keyword evidence="1" id="KW-0472">Membrane</keyword>
<dbReference type="AlphaFoldDB" id="A0A3N5CRU2"/>
<dbReference type="EMBL" id="RPFZ01000001">
    <property type="protein sequence ID" value="RPF71066.1"/>
    <property type="molecule type" value="Genomic_DNA"/>
</dbReference>
<sequence length="99" mass="10697">MTETLRVAVSILRDRTLSDEEKERLLRRQSVEAFGLVATVTAALAATFLAAAAPVAVAEMAGWLDWRGFLAFSLRPAVVVATVAVFAAAPWLRSRLPTN</sequence>
<keyword evidence="1" id="KW-0812">Transmembrane</keyword>
<dbReference type="RefSeq" id="WP_123879154.1">
    <property type="nucleotide sequence ID" value="NZ_RPFZ01000001.1"/>
</dbReference>